<proteinExistence type="predicted"/>
<reference evidence="2" key="2">
    <citation type="journal article" date="2023" name="IMA Fungus">
        <title>Comparative genomic study of the Penicillium genus elucidates a diverse pangenome and 15 lateral gene transfer events.</title>
        <authorList>
            <person name="Petersen C."/>
            <person name="Sorensen T."/>
            <person name="Nielsen M.R."/>
            <person name="Sondergaard T.E."/>
            <person name="Sorensen J.L."/>
            <person name="Fitzpatrick D.A."/>
            <person name="Frisvad J.C."/>
            <person name="Nielsen K.L."/>
        </authorList>
    </citation>
    <scope>NUCLEOTIDE SEQUENCE</scope>
    <source>
        <strain evidence="2">IBT 30069</strain>
    </source>
</reference>
<reference evidence="2" key="1">
    <citation type="submission" date="2022-11" db="EMBL/GenBank/DDBJ databases">
        <authorList>
            <person name="Petersen C."/>
        </authorList>
    </citation>
    <scope>NUCLEOTIDE SEQUENCE</scope>
    <source>
        <strain evidence="2">IBT 30069</strain>
    </source>
</reference>
<dbReference type="PROSITE" id="PS51886">
    <property type="entry name" value="TLDC"/>
    <property type="match status" value="1"/>
</dbReference>
<dbReference type="InterPro" id="IPR006571">
    <property type="entry name" value="TLDc_dom"/>
</dbReference>
<accession>A0A9W9F5B6</accession>
<dbReference type="AlphaFoldDB" id="A0A9W9F5B6"/>
<protein>
    <recommendedName>
        <fullName evidence="1">TLDc domain-containing protein</fullName>
    </recommendedName>
</protein>
<feature type="domain" description="TLDc" evidence="1">
    <location>
        <begin position="349"/>
        <end position="531"/>
    </location>
</feature>
<organism evidence="2 3">
    <name type="scientific">Penicillium angulare</name>
    <dbReference type="NCBI Taxonomy" id="116970"/>
    <lineage>
        <taxon>Eukaryota</taxon>
        <taxon>Fungi</taxon>
        <taxon>Dikarya</taxon>
        <taxon>Ascomycota</taxon>
        <taxon>Pezizomycotina</taxon>
        <taxon>Eurotiomycetes</taxon>
        <taxon>Eurotiomycetidae</taxon>
        <taxon>Eurotiales</taxon>
        <taxon>Aspergillaceae</taxon>
        <taxon>Penicillium</taxon>
    </lineage>
</organism>
<sequence length="544" mass="61213">MEKSWEETTIDAWVAKRMFDREFILKRLDERLEQYIPLSYDNEGVIERVLQSECATTTGSLTEAAFISLLQNKSTLPCSPEALQAGKTIYDSLLYLGDIPFPSTPEKERDVPRSSLSLERLTRSLMWILPDCVGGVIIEGSRSRMRTYADRRRLIFQSLACVSHNIPYDPEDALKLAQQGAFEVEYELHLDFCSMNRDDDGDEIYHDLLDVLYSTQEEKAPWLACVHRDSFRPLAKKMVIQNNLPKLYSLGIPINKFFTLVKVLLALQFSSEVEVDVNQFDTAARSICATFCDFKEAEIITWPGFYRGLKEIMPYLFDPIYSLLFESFLEKASSFGVLAGFEGPSSFGEILTLPHASQLSTFLSGCLTFEYLRCFEHYTPSRLPTPNALIEAVETFPDDSPVLLILSGTTKSGETCVFGVFSPKPKADGASIVTNIVPNVIGLEPCSIFQLAPVQDIFRGIPDKPGWKIDNETVTFGQDGGVTMTFTDGLRCVKITHGSEEGSEGGYKSNKLRGSWTVELEISQIEVWSEMEDTDEESDVEIER</sequence>
<gene>
    <name evidence="2" type="ORF">N7456_009769</name>
</gene>
<evidence type="ECO:0000259" key="1">
    <source>
        <dbReference type="PROSITE" id="PS51886"/>
    </source>
</evidence>
<dbReference type="EMBL" id="JAPQKH010000006">
    <property type="protein sequence ID" value="KAJ5093908.1"/>
    <property type="molecule type" value="Genomic_DNA"/>
</dbReference>
<comment type="caution">
    <text evidence="2">The sequence shown here is derived from an EMBL/GenBank/DDBJ whole genome shotgun (WGS) entry which is preliminary data.</text>
</comment>
<evidence type="ECO:0000313" key="3">
    <source>
        <dbReference type="Proteomes" id="UP001149165"/>
    </source>
</evidence>
<dbReference type="OrthoDB" id="5377405at2759"/>
<evidence type="ECO:0000313" key="2">
    <source>
        <dbReference type="EMBL" id="KAJ5093908.1"/>
    </source>
</evidence>
<dbReference type="Proteomes" id="UP001149165">
    <property type="component" value="Unassembled WGS sequence"/>
</dbReference>
<name>A0A9W9F5B6_9EURO</name>
<keyword evidence="3" id="KW-1185">Reference proteome</keyword>